<dbReference type="Pfam" id="PF20107">
    <property type="entry name" value="DUF6497"/>
    <property type="match status" value="1"/>
</dbReference>
<evidence type="ECO:0000313" key="2">
    <source>
        <dbReference type="Proteomes" id="UP000709466"/>
    </source>
</evidence>
<reference evidence="1 2" key="1">
    <citation type="submission" date="2020-03" db="EMBL/GenBank/DDBJ databases">
        <title>Bacterial isolates of synthetic phycosphere.</title>
        <authorList>
            <person name="Fu H."/>
            <person name="Moran M.A."/>
        </authorList>
    </citation>
    <scope>NUCLEOTIDE SEQUENCE [LARGE SCALE GENOMIC DNA]</scope>
    <source>
        <strain evidence="1 2">HF1</strain>
    </source>
</reference>
<proteinExistence type="predicted"/>
<sequence length="111" mass="11653">MAVVCATAAGAQDIALPSGASATLFETLPEDTLVRFRFMSDGLAADTDYDLIAADMTALCETTAGEVPSGLNRAVVSLSSQALPLGAVAPEVVQFFEAYTIEDGRCMWEPF</sequence>
<dbReference type="EMBL" id="JAATOP010000004">
    <property type="protein sequence ID" value="NIY72255.1"/>
    <property type="molecule type" value="Genomic_DNA"/>
</dbReference>
<dbReference type="Proteomes" id="UP000709466">
    <property type="component" value="Unassembled WGS sequence"/>
</dbReference>
<accession>A0ABX0VWS0</accession>
<dbReference type="InterPro" id="IPR045467">
    <property type="entry name" value="DUF6497"/>
</dbReference>
<organism evidence="1 2">
    <name type="scientific">Marivivens donghaensis</name>
    <dbReference type="NCBI Taxonomy" id="1699413"/>
    <lineage>
        <taxon>Bacteria</taxon>
        <taxon>Pseudomonadati</taxon>
        <taxon>Pseudomonadota</taxon>
        <taxon>Alphaproteobacteria</taxon>
        <taxon>Rhodobacterales</taxon>
        <taxon>Paracoccaceae</taxon>
        <taxon>Marivivens group</taxon>
        <taxon>Marivivens</taxon>
    </lineage>
</organism>
<keyword evidence="2" id="KW-1185">Reference proteome</keyword>
<gene>
    <name evidence="1" type="ORF">HCZ30_07380</name>
</gene>
<comment type="caution">
    <text evidence="1">The sequence shown here is derived from an EMBL/GenBank/DDBJ whole genome shotgun (WGS) entry which is preliminary data.</text>
</comment>
<evidence type="ECO:0000313" key="1">
    <source>
        <dbReference type="EMBL" id="NIY72255.1"/>
    </source>
</evidence>
<name>A0ABX0VWS0_9RHOB</name>
<dbReference type="RefSeq" id="WP_167637638.1">
    <property type="nucleotide sequence ID" value="NZ_JAATOP010000004.1"/>
</dbReference>
<protein>
    <submittedName>
        <fullName evidence="1">Acetolactate synthase</fullName>
    </submittedName>
</protein>